<sequence length="140" mass="15839">MKVIKITTLVLISLGLFGCDNSEKAKKDEAEKLTKTQDIIISDAKKSLPYQVDSVTSLVDIFKDDNSINYRYVIKASKDQLQISETEKMTSENLKKVYCSDNQQVKEFRDAFPNGAVHNYYIDDEKLFSVKLTPASCNAN</sequence>
<gene>
    <name evidence="1" type="ORF">FPQ15_09555</name>
</gene>
<accession>A0A556SAI1</accession>
<dbReference type="EMBL" id="VMHM01000012">
    <property type="protein sequence ID" value="TSJ98150.1"/>
    <property type="molecule type" value="Genomic_DNA"/>
</dbReference>
<evidence type="ECO:0008006" key="3">
    <source>
        <dbReference type="Google" id="ProtNLM"/>
    </source>
</evidence>
<organism evidence="1 2">
    <name type="scientific">Gilliamella apicola</name>
    <dbReference type="NCBI Taxonomy" id="1196095"/>
    <lineage>
        <taxon>Bacteria</taxon>
        <taxon>Pseudomonadati</taxon>
        <taxon>Pseudomonadota</taxon>
        <taxon>Gammaproteobacteria</taxon>
        <taxon>Orbales</taxon>
        <taxon>Orbaceae</taxon>
        <taxon>Gilliamella</taxon>
    </lineage>
</organism>
<reference evidence="1 2" key="1">
    <citation type="submission" date="2019-07" db="EMBL/GenBank/DDBJ databases">
        <title>Gilliamella genomes.</title>
        <authorList>
            <person name="Zheng H."/>
        </authorList>
    </citation>
    <scope>NUCLEOTIDE SEQUENCE [LARGE SCALE GENOMIC DNA]</scope>
    <source>
        <strain evidence="1 2">W8127</strain>
    </source>
</reference>
<dbReference type="RefSeq" id="WP_144092378.1">
    <property type="nucleotide sequence ID" value="NZ_VMHM01000012.1"/>
</dbReference>
<name>A0A556SAI1_9GAMM</name>
<protein>
    <recommendedName>
        <fullName evidence="3">Lipoprotein</fullName>
    </recommendedName>
</protein>
<evidence type="ECO:0000313" key="1">
    <source>
        <dbReference type="EMBL" id="TSJ98150.1"/>
    </source>
</evidence>
<dbReference type="AlphaFoldDB" id="A0A556SAI1"/>
<dbReference type="Proteomes" id="UP000319483">
    <property type="component" value="Unassembled WGS sequence"/>
</dbReference>
<evidence type="ECO:0000313" key="2">
    <source>
        <dbReference type="Proteomes" id="UP000319483"/>
    </source>
</evidence>
<comment type="caution">
    <text evidence="1">The sequence shown here is derived from an EMBL/GenBank/DDBJ whole genome shotgun (WGS) entry which is preliminary data.</text>
</comment>
<proteinExistence type="predicted"/>
<dbReference type="PROSITE" id="PS51257">
    <property type="entry name" value="PROKAR_LIPOPROTEIN"/>
    <property type="match status" value="1"/>
</dbReference>